<dbReference type="EMBL" id="BRVP01000015">
    <property type="protein sequence ID" value="GLB53230.1"/>
    <property type="molecule type" value="Genomic_DNA"/>
</dbReference>
<protein>
    <recommendedName>
        <fullName evidence="3">DUF4177 domain-containing protein</fullName>
    </recommendedName>
</protein>
<organism evidence="1 2">
    <name type="scientific">Neptunitalea chrysea</name>
    <dbReference type="NCBI Taxonomy" id="1647581"/>
    <lineage>
        <taxon>Bacteria</taxon>
        <taxon>Pseudomonadati</taxon>
        <taxon>Bacteroidota</taxon>
        <taxon>Flavobacteriia</taxon>
        <taxon>Flavobacteriales</taxon>
        <taxon>Flavobacteriaceae</taxon>
        <taxon>Neptunitalea</taxon>
    </lineage>
</organism>
<dbReference type="RefSeq" id="WP_281754998.1">
    <property type="nucleotide sequence ID" value="NZ_BRVP01000015.1"/>
</dbReference>
<name>A0A9W6B623_9FLAO</name>
<reference evidence="1" key="1">
    <citation type="submission" date="2022-07" db="EMBL/GenBank/DDBJ databases">
        <title>Taxonomy of Novel Oxalotrophic and Methylotrophic Bacteria.</title>
        <authorList>
            <person name="Sahin N."/>
            <person name="Tani A."/>
        </authorList>
    </citation>
    <scope>NUCLEOTIDE SEQUENCE</scope>
    <source>
        <strain evidence="1">AM327</strain>
    </source>
</reference>
<dbReference type="AlphaFoldDB" id="A0A9W6B623"/>
<evidence type="ECO:0000313" key="2">
    <source>
        <dbReference type="Proteomes" id="UP001143545"/>
    </source>
</evidence>
<dbReference type="Proteomes" id="UP001143545">
    <property type="component" value="Unassembled WGS sequence"/>
</dbReference>
<dbReference type="Pfam" id="PF13783">
    <property type="entry name" value="DUF4177"/>
    <property type="match status" value="1"/>
</dbReference>
<evidence type="ECO:0008006" key="3">
    <source>
        <dbReference type="Google" id="ProtNLM"/>
    </source>
</evidence>
<sequence>MKEYKMVKQAKGAFKGYLKDEDFIQVLNQEARGGWKVVSVVSNNGAYLKAILERDKS</sequence>
<comment type="caution">
    <text evidence="1">The sequence shown here is derived from an EMBL/GenBank/DDBJ whole genome shotgun (WGS) entry which is preliminary data.</text>
</comment>
<accession>A0A9W6B623</accession>
<gene>
    <name evidence="1" type="ORF">NBRC110019_22700</name>
</gene>
<dbReference type="InterPro" id="IPR025234">
    <property type="entry name" value="YjzH-like"/>
</dbReference>
<keyword evidence="2" id="KW-1185">Reference proteome</keyword>
<proteinExistence type="predicted"/>
<evidence type="ECO:0000313" key="1">
    <source>
        <dbReference type="EMBL" id="GLB53230.1"/>
    </source>
</evidence>